<evidence type="ECO:0000256" key="4">
    <source>
        <dbReference type="SAM" id="Phobius"/>
    </source>
</evidence>
<dbReference type="PANTHER" id="PTHR24421">
    <property type="entry name" value="NITRATE/NITRITE SENSOR PROTEIN NARX-RELATED"/>
    <property type="match status" value="1"/>
</dbReference>
<dbReference type="SUPFAM" id="SSF55874">
    <property type="entry name" value="ATPase domain of HSP90 chaperone/DNA topoisomerase II/histidine kinase"/>
    <property type="match status" value="1"/>
</dbReference>
<feature type="transmembrane region" description="Helical" evidence="4">
    <location>
        <begin position="71"/>
        <end position="91"/>
    </location>
</feature>
<evidence type="ECO:0000313" key="7">
    <source>
        <dbReference type="Proteomes" id="UP000290624"/>
    </source>
</evidence>
<dbReference type="PANTHER" id="PTHR24421:SF58">
    <property type="entry name" value="SIGNAL TRANSDUCTION HISTIDINE-PROTEIN KINASE_PHOSPHATASE UHPB"/>
    <property type="match status" value="1"/>
</dbReference>
<evidence type="ECO:0000313" key="6">
    <source>
        <dbReference type="EMBL" id="RXW32600.1"/>
    </source>
</evidence>
<keyword evidence="4" id="KW-0472">Membrane</keyword>
<feature type="transmembrane region" description="Helical" evidence="4">
    <location>
        <begin position="112"/>
        <end position="131"/>
    </location>
</feature>
<evidence type="ECO:0000256" key="3">
    <source>
        <dbReference type="ARBA" id="ARBA00023012"/>
    </source>
</evidence>
<keyword evidence="1" id="KW-0808">Transferase</keyword>
<protein>
    <recommendedName>
        <fullName evidence="5">Signal transduction histidine kinase subgroup 3 dimerisation and phosphoacceptor domain-containing protein</fullName>
    </recommendedName>
</protein>
<dbReference type="GO" id="GO:0000155">
    <property type="term" value="F:phosphorelay sensor kinase activity"/>
    <property type="evidence" value="ECO:0007669"/>
    <property type="project" value="InterPro"/>
</dbReference>
<accession>A0A4Q2EGC0</accession>
<comment type="caution">
    <text evidence="6">The sequence shown here is derived from an EMBL/GenBank/DDBJ whole genome shotgun (WGS) entry which is preliminary data.</text>
</comment>
<dbReference type="GO" id="GO:0046983">
    <property type="term" value="F:protein dimerization activity"/>
    <property type="evidence" value="ECO:0007669"/>
    <property type="project" value="InterPro"/>
</dbReference>
<evidence type="ECO:0000259" key="5">
    <source>
        <dbReference type="Pfam" id="PF07730"/>
    </source>
</evidence>
<dbReference type="OrthoDB" id="3253720at2"/>
<dbReference type="InterPro" id="IPR011712">
    <property type="entry name" value="Sig_transdc_His_kin_sub3_dim/P"/>
</dbReference>
<gene>
    <name evidence="6" type="ORF">C1706_05410</name>
</gene>
<keyword evidence="2" id="KW-0418">Kinase</keyword>
<dbReference type="GO" id="GO:0016020">
    <property type="term" value="C:membrane"/>
    <property type="evidence" value="ECO:0007669"/>
    <property type="project" value="InterPro"/>
</dbReference>
<dbReference type="Gene3D" id="3.30.565.10">
    <property type="entry name" value="Histidine kinase-like ATPase, C-terminal domain"/>
    <property type="match status" value="1"/>
</dbReference>
<dbReference type="RefSeq" id="WP_129458209.1">
    <property type="nucleotide sequence ID" value="NZ_PPCV01000003.1"/>
</dbReference>
<sequence length="384" mass="41750">MHAADLRRWRRQFPAWLARLGTSGFPEAAMATVLFLYVEVFSTPSGDRTSVFAVNALLCGSAAVSGRWPRLGVAGVITGLTIMIAIPADQLRMSTLALFIPIVSTGMRGRTWLADVFSIVSYLLACILTVPLSDGMSEKVESVIVWGLAIGLARIIGHTIDRLRRETKAHAALRFASLRRQRRDIAHDLHDTVAYATTTMIMRAEQMKLRTDDPATQADLDFIISTGRRSVRDLRSMMEALRRNDPDQASGTVTMWRLVTIADVLDERVKELNAHGLALQVSAPKDIDHLLPESIRETLGKVIVEATSNMVKHAAPGPCRVIIEVDENAAEAVFTNLTEPGSFASDEGLGLLGAAERVEALGGEFEATAASGTWIVRAQLPLGG</sequence>
<feature type="transmembrane region" description="Helical" evidence="4">
    <location>
        <begin position="143"/>
        <end position="160"/>
    </location>
</feature>
<feature type="domain" description="Signal transduction histidine kinase subgroup 3 dimerisation and phosphoacceptor" evidence="5">
    <location>
        <begin position="182"/>
        <end position="243"/>
    </location>
</feature>
<dbReference type="Gene3D" id="1.20.5.1930">
    <property type="match status" value="1"/>
</dbReference>
<dbReference type="Pfam" id="PF07730">
    <property type="entry name" value="HisKA_3"/>
    <property type="match status" value="1"/>
</dbReference>
<keyword evidence="4" id="KW-1133">Transmembrane helix</keyword>
<keyword evidence="3" id="KW-0902">Two-component regulatory system</keyword>
<dbReference type="InterPro" id="IPR036890">
    <property type="entry name" value="HATPase_C_sf"/>
</dbReference>
<keyword evidence="4" id="KW-0812">Transmembrane</keyword>
<proteinExistence type="predicted"/>
<dbReference type="Proteomes" id="UP000290624">
    <property type="component" value="Unassembled WGS sequence"/>
</dbReference>
<reference evidence="6 7" key="1">
    <citation type="submission" date="2018-01" db="EMBL/GenBank/DDBJ databases">
        <title>Lactibacter flavus gen. nov., sp. nov., a novel bacterium of the family Propionibacteriaceae isolated from raw milk and dairy products.</title>
        <authorList>
            <person name="Wenning M."/>
            <person name="Breitenwieser F."/>
            <person name="Huptas C."/>
            <person name="von Neubeck M."/>
            <person name="Busse H.-J."/>
            <person name="Scherer S."/>
        </authorList>
    </citation>
    <scope>NUCLEOTIDE SEQUENCE [LARGE SCALE GENOMIC DNA]</scope>
    <source>
        <strain evidence="6 7">VG341</strain>
    </source>
</reference>
<dbReference type="InterPro" id="IPR050482">
    <property type="entry name" value="Sensor_HK_TwoCompSys"/>
</dbReference>
<dbReference type="EMBL" id="PPCV01000003">
    <property type="protein sequence ID" value="RXW32600.1"/>
    <property type="molecule type" value="Genomic_DNA"/>
</dbReference>
<evidence type="ECO:0000256" key="1">
    <source>
        <dbReference type="ARBA" id="ARBA00022679"/>
    </source>
</evidence>
<keyword evidence="7" id="KW-1185">Reference proteome</keyword>
<name>A0A4Q2EGC0_9ACTN</name>
<dbReference type="AlphaFoldDB" id="A0A4Q2EGC0"/>
<evidence type="ECO:0000256" key="2">
    <source>
        <dbReference type="ARBA" id="ARBA00022777"/>
    </source>
</evidence>
<organism evidence="6 7">
    <name type="scientific">Propioniciclava flava</name>
    <dbReference type="NCBI Taxonomy" id="2072026"/>
    <lineage>
        <taxon>Bacteria</taxon>
        <taxon>Bacillati</taxon>
        <taxon>Actinomycetota</taxon>
        <taxon>Actinomycetes</taxon>
        <taxon>Propionibacteriales</taxon>
        <taxon>Propionibacteriaceae</taxon>
        <taxon>Propioniciclava</taxon>
    </lineage>
</organism>